<name>A0A518AQC5_9BACT</name>
<keyword evidence="4" id="KW-1003">Cell membrane</keyword>
<keyword evidence="3" id="KW-0813">Transport</keyword>
<dbReference type="Pfam" id="PF00873">
    <property type="entry name" value="ACR_tran"/>
    <property type="match status" value="1"/>
</dbReference>
<dbReference type="OrthoDB" id="220575at2"/>
<dbReference type="PRINTS" id="PR00702">
    <property type="entry name" value="ACRIFLAVINRP"/>
</dbReference>
<dbReference type="GO" id="GO:0005886">
    <property type="term" value="C:plasma membrane"/>
    <property type="evidence" value="ECO:0007669"/>
    <property type="project" value="UniProtKB-SubCell"/>
</dbReference>
<feature type="transmembrane region" description="Helical" evidence="9">
    <location>
        <begin position="965"/>
        <end position="986"/>
    </location>
</feature>
<evidence type="ECO:0000256" key="9">
    <source>
        <dbReference type="SAM" id="Phobius"/>
    </source>
</evidence>
<feature type="transmembrane region" description="Helical" evidence="9">
    <location>
        <begin position="921"/>
        <end position="945"/>
    </location>
</feature>
<feature type="transmembrane region" description="Helical" evidence="9">
    <location>
        <begin position="394"/>
        <end position="415"/>
    </location>
</feature>
<organism evidence="10 11">
    <name type="scientific">Aeoliella mucimassa</name>
    <dbReference type="NCBI Taxonomy" id="2527972"/>
    <lineage>
        <taxon>Bacteria</taxon>
        <taxon>Pseudomonadati</taxon>
        <taxon>Planctomycetota</taxon>
        <taxon>Planctomycetia</taxon>
        <taxon>Pirellulales</taxon>
        <taxon>Lacipirellulaceae</taxon>
        <taxon>Aeoliella</taxon>
    </lineage>
</organism>
<dbReference type="EMBL" id="CP036278">
    <property type="protein sequence ID" value="QDU56923.1"/>
    <property type="molecule type" value="Genomic_DNA"/>
</dbReference>
<dbReference type="GO" id="GO:0009636">
    <property type="term" value="P:response to toxic substance"/>
    <property type="evidence" value="ECO:0007669"/>
    <property type="project" value="UniProtKB-ARBA"/>
</dbReference>
<evidence type="ECO:0000256" key="7">
    <source>
        <dbReference type="ARBA" id="ARBA00022989"/>
    </source>
</evidence>
<dbReference type="GO" id="GO:0015562">
    <property type="term" value="F:efflux transmembrane transporter activity"/>
    <property type="evidence" value="ECO:0007669"/>
    <property type="project" value="InterPro"/>
</dbReference>
<dbReference type="Proteomes" id="UP000315750">
    <property type="component" value="Chromosome"/>
</dbReference>
<keyword evidence="6 9" id="KW-0812">Transmembrane</keyword>
<dbReference type="Gene3D" id="1.20.1640.10">
    <property type="entry name" value="Multidrug efflux transporter AcrB transmembrane domain"/>
    <property type="match status" value="2"/>
</dbReference>
<feature type="transmembrane region" description="Helical" evidence="9">
    <location>
        <begin position="12"/>
        <end position="31"/>
    </location>
</feature>
<dbReference type="NCBIfam" id="NF000282">
    <property type="entry name" value="RND_permease_1"/>
    <property type="match status" value="1"/>
</dbReference>
<evidence type="ECO:0000256" key="6">
    <source>
        <dbReference type="ARBA" id="ARBA00022692"/>
    </source>
</evidence>
<evidence type="ECO:0000256" key="3">
    <source>
        <dbReference type="ARBA" id="ARBA00022448"/>
    </source>
</evidence>
<keyword evidence="11" id="KW-1185">Reference proteome</keyword>
<dbReference type="FunFam" id="3.30.70.1430:FF:000001">
    <property type="entry name" value="Efflux pump membrane transporter"/>
    <property type="match status" value="1"/>
</dbReference>
<reference evidence="10 11" key="1">
    <citation type="submission" date="2019-02" db="EMBL/GenBank/DDBJ databases">
        <title>Deep-cultivation of Planctomycetes and their phenomic and genomic characterization uncovers novel biology.</title>
        <authorList>
            <person name="Wiegand S."/>
            <person name="Jogler M."/>
            <person name="Boedeker C."/>
            <person name="Pinto D."/>
            <person name="Vollmers J."/>
            <person name="Rivas-Marin E."/>
            <person name="Kohn T."/>
            <person name="Peeters S.H."/>
            <person name="Heuer A."/>
            <person name="Rast P."/>
            <person name="Oberbeckmann S."/>
            <person name="Bunk B."/>
            <person name="Jeske O."/>
            <person name="Meyerdierks A."/>
            <person name="Storesund J.E."/>
            <person name="Kallscheuer N."/>
            <person name="Luecker S."/>
            <person name="Lage O.M."/>
            <person name="Pohl T."/>
            <person name="Merkel B.J."/>
            <person name="Hornburger P."/>
            <person name="Mueller R.-W."/>
            <person name="Bruemmer F."/>
            <person name="Labrenz M."/>
            <person name="Spormann A.M."/>
            <person name="Op den Camp H."/>
            <person name="Overmann J."/>
            <person name="Amann R."/>
            <person name="Jetten M.S.M."/>
            <person name="Mascher T."/>
            <person name="Medema M.H."/>
            <person name="Devos D.P."/>
            <person name="Kaster A.-K."/>
            <person name="Ovreas L."/>
            <person name="Rohde M."/>
            <person name="Galperin M.Y."/>
            <person name="Jogler C."/>
        </authorList>
    </citation>
    <scope>NUCLEOTIDE SEQUENCE [LARGE SCALE GENOMIC DNA]</scope>
    <source>
        <strain evidence="10 11">Pan181</strain>
    </source>
</reference>
<dbReference type="RefSeq" id="WP_145247739.1">
    <property type="nucleotide sequence ID" value="NZ_CP036278.1"/>
</dbReference>
<feature type="transmembrane region" description="Helical" evidence="9">
    <location>
        <begin position="533"/>
        <end position="553"/>
    </location>
</feature>
<dbReference type="InterPro" id="IPR004764">
    <property type="entry name" value="MdtF-like"/>
</dbReference>
<dbReference type="InterPro" id="IPR027463">
    <property type="entry name" value="AcrB_DN_DC_subdom"/>
</dbReference>
<dbReference type="NCBIfam" id="TIGR00915">
    <property type="entry name" value="2A0602"/>
    <property type="match status" value="1"/>
</dbReference>
<dbReference type="SUPFAM" id="SSF82714">
    <property type="entry name" value="Multidrug efflux transporter AcrB TolC docking domain, DN and DC subdomains"/>
    <property type="match status" value="2"/>
</dbReference>
<dbReference type="Gene3D" id="3.30.70.1320">
    <property type="entry name" value="Multidrug efflux transporter AcrB pore domain like"/>
    <property type="match status" value="1"/>
</dbReference>
<dbReference type="KEGG" id="amuc:Pan181_31350"/>
<dbReference type="PANTHER" id="PTHR32063:SF13">
    <property type="entry name" value="MULTIDRUG EFFLUX PUMP SUBUNIT ACRB-RELATED"/>
    <property type="match status" value="1"/>
</dbReference>
<evidence type="ECO:0000256" key="8">
    <source>
        <dbReference type="ARBA" id="ARBA00023136"/>
    </source>
</evidence>
<feature type="transmembrane region" description="Helical" evidence="9">
    <location>
        <begin position="998"/>
        <end position="1024"/>
    </location>
</feature>
<keyword evidence="8 9" id="KW-0472">Membrane</keyword>
<dbReference type="Gene3D" id="3.30.70.1430">
    <property type="entry name" value="Multidrug efflux transporter AcrB pore domain"/>
    <property type="match status" value="2"/>
</dbReference>
<feature type="transmembrane region" description="Helical" evidence="9">
    <location>
        <begin position="368"/>
        <end position="388"/>
    </location>
</feature>
<gene>
    <name evidence="10" type="primary">bepE_2</name>
    <name evidence="10" type="ORF">Pan181_31350</name>
</gene>
<comment type="subcellular location">
    <subcellularLocation>
        <location evidence="1">Cell inner membrane</location>
        <topology evidence="1">Multi-pass membrane protein</topology>
    </subcellularLocation>
</comment>
<dbReference type="InterPro" id="IPR001036">
    <property type="entry name" value="Acrflvin-R"/>
</dbReference>
<dbReference type="SUPFAM" id="SSF82693">
    <property type="entry name" value="Multidrug efflux transporter AcrB pore domain, PN1, PN2, PC1 and PC2 subdomains"/>
    <property type="match status" value="4"/>
</dbReference>
<dbReference type="SUPFAM" id="SSF82866">
    <property type="entry name" value="Multidrug efflux transporter AcrB transmembrane domain"/>
    <property type="match status" value="2"/>
</dbReference>
<keyword evidence="7 9" id="KW-1133">Transmembrane helix</keyword>
<dbReference type="Gene3D" id="3.30.70.1440">
    <property type="entry name" value="Multidrug efflux transporter AcrB pore domain"/>
    <property type="match status" value="1"/>
</dbReference>
<evidence type="ECO:0000256" key="5">
    <source>
        <dbReference type="ARBA" id="ARBA00022519"/>
    </source>
</evidence>
<evidence type="ECO:0000256" key="2">
    <source>
        <dbReference type="ARBA" id="ARBA00010942"/>
    </source>
</evidence>
<accession>A0A518AQC5</accession>
<dbReference type="AlphaFoldDB" id="A0A518AQC5"/>
<evidence type="ECO:0000256" key="1">
    <source>
        <dbReference type="ARBA" id="ARBA00004429"/>
    </source>
</evidence>
<dbReference type="GO" id="GO:0042910">
    <property type="term" value="F:xenobiotic transmembrane transporter activity"/>
    <property type="evidence" value="ECO:0007669"/>
    <property type="project" value="TreeGrafter"/>
</dbReference>
<comment type="similarity">
    <text evidence="2">Belongs to the resistance-nodulation-cell division (RND) (TC 2.A.6) family.</text>
</comment>
<evidence type="ECO:0000313" key="11">
    <source>
        <dbReference type="Proteomes" id="UP000315750"/>
    </source>
</evidence>
<evidence type="ECO:0000256" key="4">
    <source>
        <dbReference type="ARBA" id="ARBA00022475"/>
    </source>
</evidence>
<feature type="transmembrane region" description="Helical" evidence="9">
    <location>
        <begin position="342"/>
        <end position="361"/>
    </location>
</feature>
<sequence length="1042" mass="113389">MLSKFFIERPVFANVIAVVTMLIGAVCLWELPIEQYPEITPPTVRVTTNYPGATAKTVADTVAAPIEQQVNGVEGMLYMQSTSSGDGSYSLTVTFEIGTNLDDAQVQVQNRVAIGEPQLPEEVRRQGVTVKKQSTNIILVLSLTSDDPAMDTLYLSNYATLRLRDELSRINGVGEVTVFGTASYSMRIWLDPEKLKARNMTASDVVSALAEQNVQVAAGQIGQPPTPDSRQFQYSVQTQGRYSDTEQFENIIVKSGEGTRIVYLKDVARVELGSQSYDQFTEKQGQSNANLGIYQLPGANALQVAEDVKAAMERLKRQFPAGMDYDIPLDTTEFVAASVHEVYKTLFEAGLLVLAVILVFLQDWRAILIPATTVPVTIIGAFAAMLMLGFSINMLTLFGLILAIGIVVDDAIVVVENAVHHIERGEPPKEATIKAMSEVLGPIIGITLVLLAVFIPASTLGGITGQLYRQFALTIAATALISAINAVSLKPAQCALWLKPTKQKKMFLFRWFEAVYSFFERIYLVIVRRIVKAVWIGLMVFAVLLGLAGWWYVNLPTGFIPTEDQGYIFMAVQLPDAASQTRTREVMAKIDAALAETEGVSSWVTIGGLSLLDNSSAPNAGTVFASLTDFEERAEKGLTQEKIIGEIQQRVGGIREAVAFAFPPPAIRGLGVRGGFEMQVEDRGDVGIDELQSAAEAIVQNANSQSALTAVRSSFRAGVPQLRVDIDRVKVETLDIPLSDVFMTLQAYLGSAYVNDFNKFGRTYQVRVQADQEFRAEAEDIRQLEVRNRSGQMIPMSAIATVHRTLGPQVINRYNFYPAASVTGESKPGHSSGDALRIMEGLAAETLPVGVDYDWTGMAYQEKKVGGESIFVFTVAILLVYLVLAAQYESWILPISVILVVPLGLLGAVIAVAVRGMDNNVYTQIGIVLIIALASKNAILIVEFARELRADGKSILESAVKAAGMRFRPIIMTSFAFILGVTPLVFANGPGAAGQKALGTAVFGGMIASTVLAVFFIPIFYVAFQNLDEFFRGSKETTKQTD</sequence>
<keyword evidence="5" id="KW-0997">Cell inner membrane</keyword>
<dbReference type="FunFam" id="1.20.1640.10:FF:000001">
    <property type="entry name" value="Efflux pump membrane transporter"/>
    <property type="match status" value="1"/>
</dbReference>
<protein>
    <submittedName>
        <fullName evidence="10">Efflux pump membrane transporter BepE</fullName>
    </submittedName>
</protein>
<evidence type="ECO:0000313" key="10">
    <source>
        <dbReference type="EMBL" id="QDU56923.1"/>
    </source>
</evidence>
<feature type="transmembrane region" description="Helical" evidence="9">
    <location>
        <begin position="865"/>
        <end position="885"/>
    </location>
</feature>
<feature type="transmembrane region" description="Helical" evidence="9">
    <location>
        <begin position="435"/>
        <end position="455"/>
    </location>
</feature>
<feature type="transmembrane region" description="Helical" evidence="9">
    <location>
        <begin position="467"/>
        <end position="487"/>
    </location>
</feature>
<dbReference type="PANTHER" id="PTHR32063">
    <property type="match status" value="1"/>
</dbReference>
<dbReference type="Gene3D" id="3.30.2090.10">
    <property type="entry name" value="Multidrug efflux transporter AcrB TolC docking domain, DN and DC subdomains"/>
    <property type="match status" value="2"/>
</dbReference>
<feature type="transmembrane region" description="Helical" evidence="9">
    <location>
        <begin position="891"/>
        <end position="914"/>
    </location>
</feature>
<proteinExistence type="inferred from homology"/>